<dbReference type="InterPro" id="IPR036291">
    <property type="entry name" value="NAD(P)-bd_dom_sf"/>
</dbReference>
<comment type="caution">
    <text evidence="1">The sequence shown here is derived from an EMBL/GenBank/DDBJ whole genome shotgun (WGS) entry which is preliminary data.</text>
</comment>
<reference evidence="1" key="1">
    <citation type="submission" date="2016-04" db="EMBL/GenBank/DDBJ databases">
        <authorList>
            <person name="Tabuchi Yagui T.R."/>
        </authorList>
    </citation>
    <scope>NUCLEOTIDE SEQUENCE [LARGE SCALE GENOMIC DNA]</scope>
    <source>
        <strain evidence="1">NIES-26</strain>
    </source>
</reference>
<sequence>MKHLEGKVTLVTGATRGLGKGIAIGLSEAGATVYITGRSLNNSCSTNNIGGSLDETQTAIEEAGGVCIPVQVDHSNDEQVRLLFERIQDEQNGQLDLLVNNAYSGVQALTDAYGKPFWDCEPSLWDASNNVGLRSHYVASVFAARMMTKRRQGLICTLSSWGGMSYIFGTAYGAGKAACDRLAADMAVELKPHNITSVSVWPGIVGTEHFSRLALEAEEKNVTDQKNSWLSDRYNWETPLLTGRVIAQLACEPNVIRRTGRVQIVAELAKQYGLVDQDGNRPVSLRSLRFLLPFALPSLRKYSWLIPDIKMSWSLLLLTTLSSPKI</sequence>
<accession>A0A367Q735</accession>
<protein>
    <submittedName>
        <fullName evidence="1">Short-chain dehydrogenase</fullName>
    </submittedName>
</protein>
<gene>
    <name evidence="1" type="ORF">A6770_05460</name>
</gene>
<name>A0A367Q735_9NOSO</name>
<dbReference type="Gene3D" id="3.40.50.720">
    <property type="entry name" value="NAD(P)-binding Rossmann-like Domain"/>
    <property type="match status" value="1"/>
</dbReference>
<dbReference type="SUPFAM" id="SSF51735">
    <property type="entry name" value="NAD(P)-binding Rossmann-fold domains"/>
    <property type="match status" value="1"/>
</dbReference>
<proteinExistence type="predicted"/>
<evidence type="ECO:0000313" key="1">
    <source>
        <dbReference type="EMBL" id="RCJ19590.1"/>
    </source>
</evidence>
<dbReference type="PRINTS" id="PR00081">
    <property type="entry name" value="GDHRDH"/>
</dbReference>
<dbReference type="EMBL" id="LXQD01000339">
    <property type="protein sequence ID" value="RCJ19590.1"/>
    <property type="molecule type" value="Genomic_DNA"/>
</dbReference>
<keyword evidence="2" id="KW-1185">Reference proteome</keyword>
<dbReference type="InterPro" id="IPR002347">
    <property type="entry name" value="SDR_fam"/>
</dbReference>
<evidence type="ECO:0000313" key="2">
    <source>
        <dbReference type="Proteomes" id="UP000252107"/>
    </source>
</evidence>
<dbReference type="AlphaFoldDB" id="A0A367Q735"/>
<organism evidence="1 2">
    <name type="scientific">Nostoc minutum NIES-26</name>
    <dbReference type="NCBI Taxonomy" id="1844469"/>
    <lineage>
        <taxon>Bacteria</taxon>
        <taxon>Bacillati</taxon>
        <taxon>Cyanobacteriota</taxon>
        <taxon>Cyanophyceae</taxon>
        <taxon>Nostocales</taxon>
        <taxon>Nostocaceae</taxon>
        <taxon>Nostoc</taxon>
    </lineage>
</organism>
<dbReference type="PANTHER" id="PTHR44147:SF2">
    <property type="entry name" value="DEHYDROGENASE_REDUCTASE SDR FAMILY MEMBER 1"/>
    <property type="match status" value="1"/>
</dbReference>
<dbReference type="Proteomes" id="UP000252107">
    <property type="component" value="Unassembled WGS sequence"/>
</dbReference>
<dbReference type="PANTHER" id="PTHR44147">
    <property type="entry name" value="DEHYDROGENASE/REDUCTASE SDR FAMILY MEMBER 1"/>
    <property type="match status" value="1"/>
</dbReference>
<dbReference type="Pfam" id="PF00106">
    <property type="entry name" value="adh_short"/>
    <property type="match status" value="1"/>
</dbReference>